<dbReference type="GO" id="GO:0006508">
    <property type="term" value="P:proteolysis"/>
    <property type="evidence" value="ECO:0007669"/>
    <property type="project" value="InterPro"/>
</dbReference>
<sequence>MGKIIFLLLSILTTIQVSAAKVNPTPVKVMQKDGTILIIQGHGDEHFHWTTTLDGVIVCQQKDSYYIAEIDELGNISASTLLAHNSEDRNSKEKELIAKQKQVSFNKPNLSSVLAKSNIGNGISNIKYFPHLGCPKALVILVNFQDTVFRINQPLEAFDEYLNSTNQLTDFGNWNTKNSTSVKGYFENVSNGQYSPEFDVIGPITVSSSISYYSNSEESTLLKEACQQVDNQIDFSQYDSNNDGDVDLVFLICAGYSQSNSNNKNDIYPKITTTSNLTCDNKNIKLYGLSNELNFYPGFREHFPNVPTYCINGLGIFVHEFSHALGLPDMYSESESKPGLEYWDLMDGGEYNHNGTGYSPTPYTPWEKEVMGWQNISYLKNDTSIITLQPNTEAYKIQQDENAKQYAIIQNIQKTGLYTNMPGHGMLVYLVDYEDTVNIFDFPNRGYKPRLTILPADGELISFYAKDQTNYYISMAGDPFPGTNKVTQISSIALNDGVVISNPMYKITENANGTLTFNYLKENISTGIDQVNYDIIENNVVDNKIYTIDGRYLGKYGDIKLKPGIYILNRQKIIIK</sequence>
<proteinExistence type="predicted"/>
<dbReference type="GO" id="GO:0008233">
    <property type="term" value="F:peptidase activity"/>
    <property type="evidence" value="ECO:0007669"/>
    <property type="project" value="InterPro"/>
</dbReference>
<dbReference type="NCBIfam" id="TIGR03296">
    <property type="entry name" value="M6dom_TIGR03296"/>
    <property type="match status" value="1"/>
</dbReference>
<gene>
    <name evidence="3" type="ORF">PRRU23_04260</name>
</gene>
<dbReference type="EMBL" id="BPTR01000001">
    <property type="protein sequence ID" value="GJG26726.1"/>
    <property type="molecule type" value="Genomic_DNA"/>
</dbReference>
<accession>A0AA37MIF3</accession>
<dbReference type="InterPro" id="IPR008757">
    <property type="entry name" value="Peptidase_M6-like_domain"/>
</dbReference>
<name>A0AA37MIF3_SEGBR</name>
<reference evidence="3" key="1">
    <citation type="submission" date="2021-08" db="EMBL/GenBank/DDBJ databases">
        <title>Prevotella lacticifex sp. nov., isolated from rumen of cow.</title>
        <authorList>
            <person name="Shinkai T."/>
            <person name="Ikeyama N."/>
            <person name="Kumagai M."/>
            <person name="Ohmori H."/>
            <person name="Sakamoto M."/>
            <person name="Ohkuma M."/>
            <person name="Mitsumori M."/>
        </authorList>
    </citation>
    <scope>NUCLEOTIDE SEQUENCE</scope>
    <source>
        <strain evidence="3">DSM 11371</strain>
    </source>
</reference>
<evidence type="ECO:0000259" key="2">
    <source>
        <dbReference type="Pfam" id="PF05547"/>
    </source>
</evidence>
<organism evidence="3 4">
    <name type="scientific">Segatella bryantii</name>
    <name type="common">Prevotella bryantii</name>
    <dbReference type="NCBI Taxonomy" id="77095"/>
    <lineage>
        <taxon>Bacteria</taxon>
        <taxon>Pseudomonadati</taxon>
        <taxon>Bacteroidota</taxon>
        <taxon>Bacteroidia</taxon>
        <taxon>Bacteroidales</taxon>
        <taxon>Prevotellaceae</taxon>
        <taxon>Segatella</taxon>
    </lineage>
</organism>
<feature type="domain" description="Peptidase M6-like" evidence="2">
    <location>
        <begin position="313"/>
        <end position="370"/>
    </location>
</feature>
<evidence type="ECO:0000256" key="1">
    <source>
        <dbReference type="SAM" id="SignalP"/>
    </source>
</evidence>
<dbReference type="SUPFAM" id="SSF55486">
    <property type="entry name" value="Metalloproteases ('zincins'), catalytic domain"/>
    <property type="match status" value="1"/>
</dbReference>
<evidence type="ECO:0000313" key="4">
    <source>
        <dbReference type="Proteomes" id="UP000887043"/>
    </source>
</evidence>
<dbReference type="Proteomes" id="UP000887043">
    <property type="component" value="Unassembled WGS sequence"/>
</dbReference>
<dbReference type="PANTHER" id="PTHR41775:SF1">
    <property type="entry name" value="PEPTIDASE M6-LIKE DOMAIN-CONTAINING PROTEIN"/>
    <property type="match status" value="1"/>
</dbReference>
<protein>
    <recommendedName>
        <fullName evidence="2">Peptidase M6-like domain-containing protein</fullName>
    </recommendedName>
</protein>
<evidence type="ECO:0000313" key="3">
    <source>
        <dbReference type="EMBL" id="GJG26726.1"/>
    </source>
</evidence>
<feature type="signal peptide" evidence="1">
    <location>
        <begin position="1"/>
        <end position="19"/>
    </location>
</feature>
<dbReference type="RefSeq" id="WP_006283184.1">
    <property type="nucleotide sequence ID" value="NZ_BPTR01000001.1"/>
</dbReference>
<dbReference type="Pfam" id="PF05547">
    <property type="entry name" value="Peptidase_M6"/>
    <property type="match status" value="2"/>
</dbReference>
<feature type="chain" id="PRO_5041344897" description="Peptidase M6-like domain-containing protein" evidence="1">
    <location>
        <begin position="20"/>
        <end position="576"/>
    </location>
</feature>
<dbReference type="AlphaFoldDB" id="A0AA37MIF3"/>
<feature type="domain" description="Peptidase M6-like" evidence="2">
    <location>
        <begin position="136"/>
        <end position="246"/>
    </location>
</feature>
<dbReference type="PANTHER" id="PTHR41775">
    <property type="entry name" value="SECRETED PROTEIN-RELATED"/>
    <property type="match status" value="1"/>
</dbReference>
<keyword evidence="1" id="KW-0732">Signal</keyword>
<comment type="caution">
    <text evidence="3">The sequence shown here is derived from an EMBL/GenBank/DDBJ whole genome shotgun (WGS) entry which is preliminary data.</text>
</comment>